<evidence type="ECO:0000313" key="3">
    <source>
        <dbReference type="Proteomes" id="UP000198748"/>
    </source>
</evidence>
<evidence type="ECO:0000313" key="2">
    <source>
        <dbReference type="EMBL" id="SDE49193.1"/>
    </source>
</evidence>
<dbReference type="Pfam" id="PF14054">
    <property type="entry name" value="DUF4249"/>
    <property type="match status" value="1"/>
</dbReference>
<evidence type="ECO:0000256" key="1">
    <source>
        <dbReference type="SAM" id="MobiDB-lite"/>
    </source>
</evidence>
<organism evidence="2 3">
    <name type="scientific">Dyadobacter soli</name>
    <dbReference type="NCBI Taxonomy" id="659014"/>
    <lineage>
        <taxon>Bacteria</taxon>
        <taxon>Pseudomonadati</taxon>
        <taxon>Bacteroidota</taxon>
        <taxon>Cytophagia</taxon>
        <taxon>Cytophagales</taxon>
        <taxon>Spirosomataceae</taxon>
        <taxon>Dyadobacter</taxon>
    </lineage>
</organism>
<dbReference type="AlphaFoldDB" id="A0A1G7DCF0"/>
<sequence length="316" mass="35434">MKTSRFILLLQMALIVGCESMVTNISPSKLPKAGSKLVVQSFISPQAEYINVLVTESLPLFHRSNASVESIEDATVKISDDAHEAIVPFNETTKTYTLPADKFTILAGGTYHLEVSHGVRVVKAQCKVPGVTPVINSYEISPLEARHHKLDGIELVQLNMNWKDTPGEKNYYRTNAYMTIEHSVGDGFVNGKETEKRMTSRLGFYWDRHSVNKELQQDQDLDGTTFFSPPGQLAMPTPRTYSDGVESQVKPKPTLKSITIELFNTDENYFKYHHSLDEREDNANPFTEPYLIFTNIEGGLGCFGAYNAGKLVYQPE</sequence>
<protein>
    <recommendedName>
        <fullName evidence="4">DUF4249 domain-containing protein</fullName>
    </recommendedName>
</protein>
<dbReference type="OrthoDB" id="1115009at2"/>
<dbReference type="PROSITE" id="PS51257">
    <property type="entry name" value="PROKAR_LIPOPROTEIN"/>
    <property type="match status" value="1"/>
</dbReference>
<accession>A0A1G7DCF0</accession>
<reference evidence="3" key="1">
    <citation type="submission" date="2016-10" db="EMBL/GenBank/DDBJ databases">
        <authorList>
            <person name="Varghese N."/>
            <person name="Submissions S."/>
        </authorList>
    </citation>
    <scope>NUCLEOTIDE SEQUENCE [LARGE SCALE GENOMIC DNA]</scope>
    <source>
        <strain evidence="3">DSM 25329</strain>
    </source>
</reference>
<feature type="region of interest" description="Disordered" evidence="1">
    <location>
        <begin position="229"/>
        <end position="248"/>
    </location>
</feature>
<proteinExistence type="predicted"/>
<dbReference type="EMBL" id="FNAN01000005">
    <property type="protein sequence ID" value="SDE49193.1"/>
    <property type="molecule type" value="Genomic_DNA"/>
</dbReference>
<evidence type="ECO:0008006" key="4">
    <source>
        <dbReference type="Google" id="ProtNLM"/>
    </source>
</evidence>
<keyword evidence="3" id="KW-1185">Reference proteome</keyword>
<name>A0A1G7DCF0_9BACT</name>
<dbReference type="STRING" id="659014.SAMN04487996_105190"/>
<dbReference type="Proteomes" id="UP000198748">
    <property type="component" value="Unassembled WGS sequence"/>
</dbReference>
<dbReference type="InterPro" id="IPR025345">
    <property type="entry name" value="DUF4249"/>
</dbReference>
<gene>
    <name evidence="2" type="ORF">SAMN04487996_105190</name>
</gene>